<evidence type="ECO:0000313" key="3">
    <source>
        <dbReference type="Proteomes" id="UP000887013"/>
    </source>
</evidence>
<evidence type="ECO:0000313" key="2">
    <source>
        <dbReference type="EMBL" id="GFU20432.1"/>
    </source>
</evidence>
<reference evidence="2" key="1">
    <citation type="submission" date="2020-08" db="EMBL/GenBank/DDBJ databases">
        <title>Multicomponent nature underlies the extraordinary mechanical properties of spider dragline silk.</title>
        <authorList>
            <person name="Kono N."/>
            <person name="Nakamura H."/>
            <person name="Mori M."/>
            <person name="Yoshida Y."/>
            <person name="Ohtoshi R."/>
            <person name="Malay A.D."/>
            <person name="Moran D.A.P."/>
            <person name="Tomita M."/>
            <person name="Numata K."/>
            <person name="Arakawa K."/>
        </authorList>
    </citation>
    <scope>NUCLEOTIDE SEQUENCE</scope>
</reference>
<name>A0A8X6QD57_NEPPI</name>
<accession>A0A8X6QD57</accession>
<dbReference type="EMBL" id="BMAW01115073">
    <property type="protein sequence ID" value="GFT64778.1"/>
    <property type="molecule type" value="Genomic_DNA"/>
</dbReference>
<dbReference type="AlphaFoldDB" id="A0A8X6QD57"/>
<organism evidence="2 3">
    <name type="scientific">Nephila pilipes</name>
    <name type="common">Giant wood spider</name>
    <name type="synonym">Nephila maculata</name>
    <dbReference type="NCBI Taxonomy" id="299642"/>
    <lineage>
        <taxon>Eukaryota</taxon>
        <taxon>Metazoa</taxon>
        <taxon>Ecdysozoa</taxon>
        <taxon>Arthropoda</taxon>
        <taxon>Chelicerata</taxon>
        <taxon>Arachnida</taxon>
        <taxon>Araneae</taxon>
        <taxon>Araneomorphae</taxon>
        <taxon>Entelegynae</taxon>
        <taxon>Araneoidea</taxon>
        <taxon>Nephilidae</taxon>
        <taxon>Nephila</taxon>
    </lineage>
</organism>
<dbReference type="Proteomes" id="UP000887013">
    <property type="component" value="Unassembled WGS sequence"/>
</dbReference>
<proteinExistence type="predicted"/>
<gene>
    <name evidence="1" type="ORF">NPIL_107701</name>
    <name evidence="2" type="ORF">NPIL_25181</name>
</gene>
<sequence length="147" mass="16363">MLYVNAQPRPFAFTTRQSFCVNIGKFTRRGKRQKVCFKSHKTNAYNEYKAKAVPVKVDSKDVASRLALRDPAGFVRASALPWPIVLSLSTALPQRANLPSHPSCLGGWIQSHWGRETEPSSEGSNRSRAELDYLAPTCHVSGAAFYH</sequence>
<evidence type="ECO:0000313" key="1">
    <source>
        <dbReference type="EMBL" id="GFT64778.1"/>
    </source>
</evidence>
<keyword evidence="3" id="KW-1185">Reference proteome</keyword>
<dbReference type="EMBL" id="BMAW01127276">
    <property type="protein sequence ID" value="GFU20432.1"/>
    <property type="molecule type" value="Genomic_DNA"/>
</dbReference>
<protein>
    <submittedName>
        <fullName evidence="2">Uncharacterized protein</fullName>
    </submittedName>
</protein>
<comment type="caution">
    <text evidence="2">The sequence shown here is derived from an EMBL/GenBank/DDBJ whole genome shotgun (WGS) entry which is preliminary data.</text>
</comment>